<accession>A0AAE0XSU7</accession>
<evidence type="ECO:0000313" key="2">
    <source>
        <dbReference type="Proteomes" id="UP001283361"/>
    </source>
</evidence>
<proteinExistence type="predicted"/>
<sequence length="260" mass="29687">MAVYQKQLFLEQFNSSGASWVRLQTCSSPVELPLPETVNFLNFIFIPKVSQCCLNTSKLRAAWHGANPYIEMDRIQAGISEGKIPQIGRSIVTDNTNRDFRPGVNAGHKSLQSVVTARVWPLHLGYGRLQDLVTAACHQTTEAWGSLSSAQVRHNFPAPRIGGPHGELDMKLFKPVGRFLFFDRVLSLAFMRMHRSRLIIYPGKGQLALLSLLIRMQRRGNREELRYRLLLDHCPVALIRRYFLGWFLAELGVRFHKTWS</sequence>
<keyword evidence="2" id="KW-1185">Reference proteome</keyword>
<dbReference type="AlphaFoldDB" id="A0AAE0XSU7"/>
<evidence type="ECO:0000313" key="1">
    <source>
        <dbReference type="EMBL" id="KAK3708834.1"/>
    </source>
</evidence>
<organism evidence="1 2">
    <name type="scientific">Elysia crispata</name>
    <name type="common">lettuce slug</name>
    <dbReference type="NCBI Taxonomy" id="231223"/>
    <lineage>
        <taxon>Eukaryota</taxon>
        <taxon>Metazoa</taxon>
        <taxon>Spiralia</taxon>
        <taxon>Lophotrochozoa</taxon>
        <taxon>Mollusca</taxon>
        <taxon>Gastropoda</taxon>
        <taxon>Heterobranchia</taxon>
        <taxon>Euthyneura</taxon>
        <taxon>Panpulmonata</taxon>
        <taxon>Sacoglossa</taxon>
        <taxon>Placobranchoidea</taxon>
        <taxon>Plakobranchidae</taxon>
        <taxon>Elysia</taxon>
    </lineage>
</organism>
<gene>
    <name evidence="1" type="ORF">RRG08_021988</name>
</gene>
<comment type="caution">
    <text evidence="1">The sequence shown here is derived from an EMBL/GenBank/DDBJ whole genome shotgun (WGS) entry which is preliminary data.</text>
</comment>
<protein>
    <submittedName>
        <fullName evidence="1">Uncharacterized protein</fullName>
    </submittedName>
</protein>
<dbReference type="EMBL" id="JAWDGP010007687">
    <property type="protein sequence ID" value="KAK3708834.1"/>
    <property type="molecule type" value="Genomic_DNA"/>
</dbReference>
<name>A0AAE0XSU7_9GAST</name>
<reference evidence="1" key="1">
    <citation type="journal article" date="2023" name="G3 (Bethesda)">
        <title>A reference genome for the long-term kleptoplast-retaining sea slug Elysia crispata morphotype clarki.</title>
        <authorList>
            <person name="Eastman K.E."/>
            <person name="Pendleton A.L."/>
            <person name="Shaikh M.A."/>
            <person name="Suttiyut T."/>
            <person name="Ogas R."/>
            <person name="Tomko P."/>
            <person name="Gavelis G."/>
            <person name="Widhalm J.R."/>
            <person name="Wisecaver J.H."/>
        </authorList>
    </citation>
    <scope>NUCLEOTIDE SEQUENCE</scope>
    <source>
        <strain evidence="1">ECLA1</strain>
    </source>
</reference>
<dbReference type="Proteomes" id="UP001283361">
    <property type="component" value="Unassembled WGS sequence"/>
</dbReference>